<reference evidence="1" key="2">
    <citation type="submission" date="2022-04" db="EMBL/GenBank/DDBJ databases">
        <title>Genomic comparison of 19 strains of Xanthomonas nasturtii, a newly emerging watercress pathogen.</title>
        <authorList>
            <person name="Harrison J."/>
            <person name="Greer S."/>
            <person name="Hussain R."/>
            <person name="Lascelles D."/>
            <person name="Roberts M."/>
            <person name="Carter B."/>
            <person name="Bryning A."/>
            <person name="Carroll S."/>
            <person name="Aspin A."/>
            <person name="Cruz L."/>
            <person name="Cruz J."/>
            <person name="Grant M."/>
            <person name="Vicente J."/>
            <person name="Studholme D.J."/>
        </authorList>
    </citation>
    <scope>NUCLEOTIDE SEQUENCE</scope>
    <source>
        <strain evidence="1">10016B</strain>
    </source>
</reference>
<proteinExistence type="predicted"/>
<dbReference type="RefSeq" id="WP_116907025.1">
    <property type="nucleotide sequence ID" value="NZ_CP142084.2"/>
</dbReference>
<organism evidence="2 3">
    <name type="scientific">Xanthomonas nasturtii</name>
    <dbReference type="NCBI Taxonomy" id="1843581"/>
    <lineage>
        <taxon>Bacteria</taxon>
        <taxon>Pseudomonadati</taxon>
        <taxon>Pseudomonadota</taxon>
        <taxon>Gammaproteobacteria</taxon>
        <taxon>Lysobacterales</taxon>
        <taxon>Lysobacteraceae</taxon>
        <taxon>Xanthomonas</taxon>
    </lineage>
</organism>
<gene>
    <name evidence="2" type="ORF">DZD52_21315</name>
    <name evidence="1" type="ORF">M3O51_16935</name>
</gene>
<dbReference type="Proteomes" id="UP001167357">
    <property type="component" value="Unassembled WGS sequence"/>
</dbReference>
<dbReference type="Proteomes" id="UP000259570">
    <property type="component" value="Unassembled WGS sequence"/>
</dbReference>
<name>A0A3E1KDK6_9XANT</name>
<dbReference type="GeneID" id="97209674"/>
<evidence type="ECO:0000313" key="3">
    <source>
        <dbReference type="Proteomes" id="UP000259570"/>
    </source>
</evidence>
<reference evidence="2 3" key="1">
    <citation type="submission" date="2018-08" db="EMBL/GenBank/DDBJ databases">
        <title>Genome sequencing of X. nasturtii WHRI 8984.</title>
        <authorList>
            <person name="Studholme D.J."/>
            <person name="Mchugh J."/>
            <person name="Vicente J."/>
        </authorList>
    </citation>
    <scope>NUCLEOTIDE SEQUENCE [LARGE SCALE GENOMIC DNA]</scope>
    <source>
        <strain evidence="2 3">WHRI 8984</strain>
    </source>
</reference>
<protein>
    <submittedName>
        <fullName evidence="2">Uncharacterized protein</fullName>
    </submittedName>
</protein>
<comment type="caution">
    <text evidence="2">The sequence shown here is derived from an EMBL/GenBank/DDBJ whole genome shotgun (WGS) entry which is preliminary data.</text>
</comment>
<evidence type="ECO:0000313" key="4">
    <source>
        <dbReference type="Proteomes" id="UP001167357"/>
    </source>
</evidence>
<evidence type="ECO:0000313" key="2">
    <source>
        <dbReference type="EMBL" id="RFF36619.1"/>
    </source>
</evidence>
<keyword evidence="4" id="KW-1185">Reference proteome</keyword>
<dbReference type="AlphaFoldDB" id="A0A3E1KDK6"/>
<dbReference type="EMBL" id="JAMBED010000049">
    <property type="protein sequence ID" value="MCL1552944.1"/>
    <property type="molecule type" value="Genomic_DNA"/>
</dbReference>
<sequence length="99" mass="11003">MISATMVDAIRVHFSMATHWKELALQAPSVMEIIFADSHEAIDEAGYLSAKFEHLVREFERALAAHQIELPYAPSLAGYQFIQADAALPTFARWLAGKA</sequence>
<evidence type="ECO:0000313" key="1">
    <source>
        <dbReference type="EMBL" id="MCL1552944.1"/>
    </source>
</evidence>
<accession>A0A3E1KDK6</accession>
<dbReference type="EMBL" id="QUZM01000105">
    <property type="protein sequence ID" value="RFF36619.1"/>
    <property type="molecule type" value="Genomic_DNA"/>
</dbReference>